<evidence type="ECO:0000256" key="10">
    <source>
        <dbReference type="NCBIfam" id="TIGR03457"/>
    </source>
</evidence>
<keyword evidence="16" id="KW-1185">Reference proteome</keyword>
<evidence type="ECO:0000259" key="12">
    <source>
        <dbReference type="Pfam" id="PF00205"/>
    </source>
</evidence>
<comment type="cofactor">
    <cofactor evidence="2">
        <name>thiamine diphosphate</name>
        <dbReference type="ChEBI" id="CHEBI:58937"/>
    </cofactor>
</comment>
<evidence type="ECO:0000259" key="13">
    <source>
        <dbReference type="Pfam" id="PF02775"/>
    </source>
</evidence>
<comment type="caution">
    <text evidence="15">The sequence shown here is derived from an EMBL/GenBank/DDBJ whole genome shotgun (WGS) entry which is preliminary data.</text>
</comment>
<dbReference type="RefSeq" id="WP_263332169.1">
    <property type="nucleotide sequence ID" value="NZ_JAOVQO010000001.1"/>
</dbReference>
<evidence type="ECO:0000256" key="2">
    <source>
        <dbReference type="ARBA" id="ARBA00001964"/>
    </source>
</evidence>
<sequence length="592" mass="63732">MKMTTEEAFVKVLQMHGIEHAFGIIGSAMMPISDIFGKAGITFWDCAHEGSGGMMADGYTRATGKMSMMIAQNGPGITNFVTAVKTAYWNHTPLLLVTPQAANKTMGQGGFQEVEQMAAFRDMVAYQEEVRDPSRVAEVLNRVILQAKRASAPAQINMPRDFWTQVIDIELPQIVEFERPGGGDEALSKAAELLSNAKFPVILNGAGVVLGGAIGDTIKLAERLSAPVCVGYQHNDAFPGSHPLFAGPLGYNGSKAGMELIAKADVVLALGTRLNPFSTLPGYGIDYWPKDAAIIQVDINPNRIGLTKKVTVGIIGDAKKVANSILERLSDSAGDAGRDDRKALIAKTKSAWAQELTSMDHEQDDPGTTWNERARAAKPDWLSPRKAWRAIQSALPKNAIISSDIGNNCAIGNAYPSFEEGRKYLSPGLFGPCGYGLPAVIGAKIGCPDVPVVGFSGDGAFGIAVTELTAIGREEWPAVTQIVFRNYQWGAEKRNSTLWYDDNFVGTELDTQVSYAGIAKACGLQGVVARTMDELTAALNKAIEDQMKHGKTTLIEAMINQELGEPFRRDAMKKPVEVAGINRADMRPQKGA</sequence>
<dbReference type="PANTHER" id="PTHR18968">
    <property type="entry name" value="THIAMINE PYROPHOSPHATE ENZYMES"/>
    <property type="match status" value="1"/>
</dbReference>
<keyword evidence="8 11" id="KW-0786">Thiamine pyrophosphate</keyword>
<evidence type="ECO:0000256" key="7">
    <source>
        <dbReference type="ARBA" id="ARBA00022842"/>
    </source>
</evidence>
<dbReference type="Gene3D" id="3.40.50.970">
    <property type="match status" value="2"/>
</dbReference>
<dbReference type="InterPro" id="IPR045229">
    <property type="entry name" value="TPP_enz"/>
</dbReference>
<dbReference type="Gene3D" id="3.40.50.1220">
    <property type="entry name" value="TPP-binding domain"/>
    <property type="match status" value="1"/>
</dbReference>
<dbReference type="EC" id="2.3.3.15" evidence="4 10"/>
<comment type="cofactor">
    <cofactor evidence="1">
        <name>Mg(2+)</name>
        <dbReference type="ChEBI" id="CHEBI:18420"/>
    </cofactor>
</comment>
<dbReference type="InterPro" id="IPR029061">
    <property type="entry name" value="THDP-binding"/>
</dbReference>
<dbReference type="GO" id="GO:0050487">
    <property type="term" value="F:sulfoacetaldehyde acetyltransferase activity"/>
    <property type="evidence" value="ECO:0007669"/>
    <property type="project" value="UniProtKB-EC"/>
</dbReference>
<feature type="domain" description="Thiamine pyrophosphate enzyme N-terminal TPP-binding" evidence="14">
    <location>
        <begin position="3"/>
        <end position="118"/>
    </location>
</feature>
<dbReference type="InterPro" id="IPR012000">
    <property type="entry name" value="Thiamin_PyroP_enz_cen_dom"/>
</dbReference>
<evidence type="ECO:0000256" key="11">
    <source>
        <dbReference type="RuleBase" id="RU362132"/>
    </source>
</evidence>
<keyword evidence="7" id="KW-0460">Magnesium</keyword>
<accession>A0ABT2WXV3</accession>
<proteinExistence type="inferred from homology"/>
<evidence type="ECO:0000256" key="9">
    <source>
        <dbReference type="ARBA" id="ARBA00023315"/>
    </source>
</evidence>
<evidence type="ECO:0000256" key="4">
    <source>
        <dbReference type="ARBA" id="ARBA00012971"/>
    </source>
</evidence>
<evidence type="ECO:0000313" key="15">
    <source>
        <dbReference type="EMBL" id="MCU9846512.1"/>
    </source>
</evidence>
<evidence type="ECO:0000259" key="14">
    <source>
        <dbReference type="Pfam" id="PF02776"/>
    </source>
</evidence>
<keyword evidence="6" id="KW-0479">Metal-binding</keyword>
<comment type="similarity">
    <text evidence="3 11">Belongs to the TPP enzyme family.</text>
</comment>
<dbReference type="Pfam" id="PF02776">
    <property type="entry name" value="TPP_enzyme_N"/>
    <property type="match status" value="1"/>
</dbReference>
<dbReference type="SUPFAM" id="SSF52467">
    <property type="entry name" value="DHS-like NAD/FAD-binding domain"/>
    <property type="match status" value="1"/>
</dbReference>
<dbReference type="PROSITE" id="PS00187">
    <property type="entry name" value="TPP_ENZYMES"/>
    <property type="match status" value="1"/>
</dbReference>
<reference evidence="15 16" key="1">
    <citation type="submission" date="2022-10" db="EMBL/GenBank/DDBJ databases">
        <title>Defluviimonas sp. nov., isolated from ocean surface sediments.</title>
        <authorList>
            <person name="He W."/>
            <person name="Wang L."/>
            <person name="Zhang D.-F."/>
        </authorList>
    </citation>
    <scope>NUCLEOTIDE SEQUENCE [LARGE SCALE GENOMIC DNA]</scope>
    <source>
        <strain evidence="15 16">WL0024</strain>
    </source>
</reference>
<dbReference type="CDD" id="cd07035">
    <property type="entry name" value="TPP_PYR_POX_like"/>
    <property type="match status" value="1"/>
</dbReference>
<evidence type="ECO:0000256" key="8">
    <source>
        <dbReference type="ARBA" id="ARBA00023052"/>
    </source>
</evidence>
<protein>
    <recommendedName>
        <fullName evidence="4 10">Sulfoacetaldehyde acetyltransferase</fullName>
        <ecNumber evidence="4 10">2.3.3.15</ecNumber>
    </recommendedName>
</protein>
<dbReference type="Pfam" id="PF00205">
    <property type="entry name" value="TPP_enzyme_M"/>
    <property type="match status" value="1"/>
</dbReference>
<dbReference type="SUPFAM" id="SSF52518">
    <property type="entry name" value="Thiamin diphosphate-binding fold (THDP-binding)"/>
    <property type="match status" value="2"/>
</dbReference>
<feature type="domain" description="Thiamine pyrophosphate enzyme TPP-binding" evidence="13">
    <location>
        <begin position="404"/>
        <end position="556"/>
    </location>
</feature>
<dbReference type="InterPro" id="IPR011766">
    <property type="entry name" value="TPP_enzyme_TPP-bd"/>
</dbReference>
<evidence type="ECO:0000256" key="5">
    <source>
        <dbReference type="ARBA" id="ARBA00022679"/>
    </source>
</evidence>
<keyword evidence="5 15" id="KW-0808">Transferase</keyword>
<feature type="domain" description="Thiamine pyrophosphate enzyme central" evidence="12">
    <location>
        <begin position="187"/>
        <end position="323"/>
    </location>
</feature>
<evidence type="ECO:0000256" key="6">
    <source>
        <dbReference type="ARBA" id="ARBA00022723"/>
    </source>
</evidence>
<dbReference type="InterPro" id="IPR029035">
    <property type="entry name" value="DHS-like_NAD/FAD-binding_dom"/>
</dbReference>
<dbReference type="EMBL" id="JAOVQO010000001">
    <property type="protein sequence ID" value="MCU9846512.1"/>
    <property type="molecule type" value="Genomic_DNA"/>
</dbReference>
<dbReference type="Proteomes" id="UP001209535">
    <property type="component" value="Unassembled WGS sequence"/>
</dbReference>
<dbReference type="NCBIfam" id="TIGR03457">
    <property type="entry name" value="sulphoacet_xsc"/>
    <property type="match status" value="1"/>
</dbReference>
<evidence type="ECO:0000256" key="1">
    <source>
        <dbReference type="ARBA" id="ARBA00001946"/>
    </source>
</evidence>
<organism evidence="15 16">
    <name type="scientific">Albidovulum salinarum</name>
    <dbReference type="NCBI Taxonomy" id="2984153"/>
    <lineage>
        <taxon>Bacteria</taxon>
        <taxon>Pseudomonadati</taxon>
        <taxon>Pseudomonadota</taxon>
        <taxon>Alphaproteobacteria</taxon>
        <taxon>Rhodobacterales</taxon>
        <taxon>Paracoccaceae</taxon>
        <taxon>Albidovulum</taxon>
    </lineage>
</organism>
<evidence type="ECO:0000256" key="3">
    <source>
        <dbReference type="ARBA" id="ARBA00007812"/>
    </source>
</evidence>
<dbReference type="InterPro" id="IPR000399">
    <property type="entry name" value="TPP-bd_CS"/>
</dbReference>
<evidence type="ECO:0000313" key="16">
    <source>
        <dbReference type="Proteomes" id="UP001209535"/>
    </source>
</evidence>
<dbReference type="PANTHER" id="PTHR18968:SF13">
    <property type="entry name" value="ACETOLACTATE SYNTHASE CATALYTIC SUBUNIT, MITOCHONDRIAL"/>
    <property type="match status" value="1"/>
</dbReference>
<gene>
    <name evidence="15" type="primary">xsc</name>
    <name evidence="15" type="ORF">OEZ60_00645</name>
</gene>
<name>A0ABT2WXV3_9RHOB</name>
<dbReference type="InterPro" id="IPR017820">
    <property type="entry name" value="Sulphoacetald_Actrfrase"/>
</dbReference>
<dbReference type="Pfam" id="PF02775">
    <property type="entry name" value="TPP_enzyme_C"/>
    <property type="match status" value="1"/>
</dbReference>
<keyword evidence="9 15" id="KW-0012">Acyltransferase</keyword>
<dbReference type="InterPro" id="IPR012001">
    <property type="entry name" value="Thiamin_PyroP_enz_TPP-bd_dom"/>
</dbReference>
<dbReference type="NCBIfam" id="NF005713">
    <property type="entry name" value="PRK07525.1"/>
    <property type="match status" value="1"/>
</dbReference>